<evidence type="ECO:0000313" key="3">
    <source>
        <dbReference type="RefSeq" id="XP_018860069.1"/>
    </source>
</evidence>
<reference evidence="3 4" key="1">
    <citation type="submission" date="2025-04" db="UniProtKB">
        <authorList>
            <consortium name="RefSeq"/>
        </authorList>
    </citation>
    <scope>IDENTIFICATION</scope>
    <source>
        <tissue evidence="3 4">Leaves</tissue>
    </source>
</reference>
<dbReference type="AlphaFoldDB" id="A0A2I4HV97"/>
<feature type="domain" description="Myb/SANT-like" evidence="1">
    <location>
        <begin position="17"/>
        <end position="88"/>
    </location>
</feature>
<dbReference type="PANTHER" id="PTHR47584:SF2">
    <property type="entry name" value="L10-INTERACTING MYB DOMAIN-CONTAINING PROTEIN-LIKE"/>
    <property type="match status" value="1"/>
</dbReference>
<protein>
    <submittedName>
        <fullName evidence="3 4">L10-interacting MYB domain-containing protein-like isoform X1</fullName>
    </submittedName>
</protein>
<dbReference type="STRING" id="51240.A0A2I4HV97"/>
<dbReference type="OrthoDB" id="1922544at2759"/>
<dbReference type="Proteomes" id="UP000235220">
    <property type="component" value="Chromosome 11"/>
</dbReference>
<dbReference type="GeneID" id="109021806"/>
<dbReference type="KEGG" id="jre:109021806"/>
<dbReference type="RefSeq" id="XP_018860069.1">
    <property type="nucleotide sequence ID" value="XM_019004524.2"/>
</dbReference>
<evidence type="ECO:0000313" key="4">
    <source>
        <dbReference type="RefSeq" id="XP_018860070.1"/>
    </source>
</evidence>
<evidence type="ECO:0000313" key="5">
    <source>
        <dbReference type="RefSeq" id="XP_018860071.1"/>
    </source>
</evidence>
<name>A0A2I4HV97_JUGRE</name>
<gene>
    <name evidence="3 4 5" type="primary">LOC109021806</name>
</gene>
<evidence type="ECO:0000313" key="2">
    <source>
        <dbReference type="Proteomes" id="UP000235220"/>
    </source>
</evidence>
<keyword evidence="2" id="KW-1185">Reference proteome</keyword>
<dbReference type="InterPro" id="IPR024752">
    <property type="entry name" value="Myb/SANT-like_dom"/>
</dbReference>
<evidence type="ECO:0000259" key="1">
    <source>
        <dbReference type="Pfam" id="PF12776"/>
    </source>
</evidence>
<dbReference type="RefSeq" id="XP_018860070.1">
    <property type="nucleotide sequence ID" value="XM_019004525.2"/>
</dbReference>
<dbReference type="InterPro" id="IPR045026">
    <property type="entry name" value="LIMYB"/>
</dbReference>
<dbReference type="RefSeq" id="XP_018860071.1">
    <property type="nucleotide sequence ID" value="XM_019004526.2"/>
</dbReference>
<accession>A0A2I4HV97</accession>
<organism evidence="2 3">
    <name type="scientific">Juglans regia</name>
    <name type="common">English walnut</name>
    <dbReference type="NCBI Taxonomy" id="51240"/>
    <lineage>
        <taxon>Eukaryota</taxon>
        <taxon>Viridiplantae</taxon>
        <taxon>Streptophyta</taxon>
        <taxon>Embryophyta</taxon>
        <taxon>Tracheophyta</taxon>
        <taxon>Spermatophyta</taxon>
        <taxon>Magnoliopsida</taxon>
        <taxon>eudicotyledons</taxon>
        <taxon>Gunneridae</taxon>
        <taxon>Pentapetalae</taxon>
        <taxon>rosids</taxon>
        <taxon>fabids</taxon>
        <taxon>Fagales</taxon>
        <taxon>Juglandaceae</taxon>
        <taxon>Juglans</taxon>
    </lineage>
</organism>
<dbReference type="Gramene" id="Jr11_20040_p1">
    <property type="protein sequence ID" value="cds.Jr11_20040_p1"/>
    <property type="gene ID" value="Jr11_20040"/>
</dbReference>
<proteinExistence type="predicted"/>
<sequence>MDNEVGHNPKQERSRTRWTASLDKLFADLVVKQIQLGNRPNNVFDKKTWNLIREEFNEQTDLNFNNNQLRKHLDVLRTRFYNLKSASDQNNDYALDCCIGFDLWEDIRAQTRPEMIRVKDSPIYEQLCAIFTDSAAEGKYAQSSHYEELDKSAGMDSARLISCQDGGIPCSTNPSSSIHVQGNMSSAEKVIKNIAQRKRKVPSETHSFLGQRRRDQEIYDAMAEALSEMVAALKSRAAATTTGDDQFSITSCIRALDEIQDIEERLYFAALDLFEDPSLRETFISLKGDKIRLTWLRGKCGKTTYG</sequence>
<dbReference type="Pfam" id="PF12776">
    <property type="entry name" value="Myb_DNA-bind_3"/>
    <property type="match status" value="1"/>
</dbReference>
<dbReference type="PANTHER" id="PTHR47584">
    <property type="match status" value="1"/>
</dbReference>